<keyword evidence="2" id="KW-1185">Reference proteome</keyword>
<comment type="caution">
    <text evidence="1">The sequence shown here is derived from an EMBL/GenBank/DDBJ whole genome shotgun (WGS) entry which is preliminary data.</text>
</comment>
<dbReference type="RefSeq" id="WP_118333699.1">
    <property type="nucleotide sequence ID" value="NZ_AP025567.1"/>
</dbReference>
<name>A0A415E736_9FIRM</name>
<dbReference type="Proteomes" id="UP000284841">
    <property type="component" value="Unassembled WGS sequence"/>
</dbReference>
<dbReference type="AlphaFoldDB" id="A0A415E736"/>
<reference evidence="1 2" key="1">
    <citation type="submission" date="2018-08" db="EMBL/GenBank/DDBJ databases">
        <title>A genome reference for cultivated species of the human gut microbiota.</title>
        <authorList>
            <person name="Zou Y."/>
            <person name="Xue W."/>
            <person name="Luo G."/>
        </authorList>
    </citation>
    <scope>NUCLEOTIDE SEQUENCE [LARGE SCALE GENOMIC DNA]</scope>
    <source>
        <strain evidence="1 2">AM07-24</strain>
    </source>
</reference>
<sequence>MKEEVIRDEKLWYFQVPRGYVFFEEIEILLFKEDAQQWTEIDFMRPPWIPKFWKAGQPIDAFSSANFLQQFFWNLKASDEKIEIRIPEEAKLFDDKITTKIETKEELFETMEYIAAYGTECGIVYHTDEKVKRMIRFQPAELMYIYISEKDVPTIKDYLSKYGEETSYNAYHLDELND</sequence>
<accession>A0A415E736</accession>
<protein>
    <submittedName>
        <fullName evidence="1">Uncharacterized protein</fullName>
    </submittedName>
</protein>
<dbReference type="EMBL" id="QRMS01000001">
    <property type="protein sequence ID" value="RHJ89603.1"/>
    <property type="molecule type" value="Genomic_DNA"/>
</dbReference>
<evidence type="ECO:0000313" key="1">
    <source>
        <dbReference type="EMBL" id="RHJ89603.1"/>
    </source>
</evidence>
<gene>
    <name evidence="1" type="ORF">DW099_03250</name>
</gene>
<proteinExistence type="predicted"/>
<organism evidence="1 2">
    <name type="scientific">Emergencia timonensis</name>
    <dbReference type="NCBI Taxonomy" id="1776384"/>
    <lineage>
        <taxon>Bacteria</taxon>
        <taxon>Bacillati</taxon>
        <taxon>Bacillota</taxon>
        <taxon>Clostridia</taxon>
        <taxon>Peptostreptococcales</taxon>
        <taxon>Anaerovoracaceae</taxon>
        <taxon>Emergencia</taxon>
    </lineage>
</organism>
<evidence type="ECO:0000313" key="2">
    <source>
        <dbReference type="Proteomes" id="UP000284841"/>
    </source>
</evidence>